<feature type="region of interest" description="Disordered" evidence="1">
    <location>
        <begin position="313"/>
        <end position="354"/>
    </location>
</feature>
<proteinExistence type="predicted"/>
<accession>A0ABU6UBI3</accession>
<reference evidence="2 3" key="1">
    <citation type="journal article" date="2023" name="Plants (Basel)">
        <title>Bridging the Gap: Combining Genomics and Transcriptomics Approaches to Understand Stylosanthes scabra, an Orphan Legume from the Brazilian Caatinga.</title>
        <authorList>
            <person name="Ferreira-Neto J.R.C."/>
            <person name="da Silva M.D."/>
            <person name="Binneck E."/>
            <person name="de Melo N.F."/>
            <person name="da Silva R.H."/>
            <person name="de Melo A.L.T.M."/>
            <person name="Pandolfi V."/>
            <person name="Bustamante F.O."/>
            <person name="Brasileiro-Vidal A.C."/>
            <person name="Benko-Iseppon A.M."/>
        </authorList>
    </citation>
    <scope>NUCLEOTIDE SEQUENCE [LARGE SCALE GENOMIC DNA]</scope>
    <source>
        <tissue evidence="2">Leaves</tissue>
    </source>
</reference>
<evidence type="ECO:0000313" key="3">
    <source>
        <dbReference type="Proteomes" id="UP001341840"/>
    </source>
</evidence>
<feature type="region of interest" description="Disordered" evidence="1">
    <location>
        <begin position="129"/>
        <end position="168"/>
    </location>
</feature>
<dbReference type="Proteomes" id="UP001341840">
    <property type="component" value="Unassembled WGS sequence"/>
</dbReference>
<protein>
    <submittedName>
        <fullName evidence="2">Uncharacterized protein</fullName>
    </submittedName>
</protein>
<name>A0ABU6UBI3_9FABA</name>
<feature type="compositionally biased region" description="Basic and acidic residues" evidence="1">
    <location>
        <begin position="338"/>
        <end position="354"/>
    </location>
</feature>
<keyword evidence="3" id="KW-1185">Reference proteome</keyword>
<gene>
    <name evidence="2" type="ORF">PIB30_034344</name>
</gene>
<dbReference type="EMBL" id="JASCZI010120988">
    <property type="protein sequence ID" value="MED6158612.1"/>
    <property type="molecule type" value="Genomic_DNA"/>
</dbReference>
<evidence type="ECO:0000256" key="1">
    <source>
        <dbReference type="SAM" id="MobiDB-lite"/>
    </source>
</evidence>
<feature type="compositionally biased region" description="Acidic residues" evidence="1">
    <location>
        <begin position="150"/>
        <end position="165"/>
    </location>
</feature>
<feature type="region of interest" description="Disordered" evidence="1">
    <location>
        <begin position="1"/>
        <end position="57"/>
    </location>
</feature>
<feature type="compositionally biased region" description="Basic residues" evidence="1">
    <location>
        <begin position="28"/>
        <end position="44"/>
    </location>
</feature>
<comment type="caution">
    <text evidence="2">The sequence shown here is derived from an EMBL/GenBank/DDBJ whole genome shotgun (WGS) entry which is preliminary data.</text>
</comment>
<sequence>MNPRNPLTDLSNNDNLTATTTTTSKSKSFSHKNTKMKMKMKKKKMESENVNGGESLKDEQDNALDHLLLIQSNLSSILHQVDELVVQAFKVKNISNEGRKEIKSFSDFLSDVHSSLKPWVPRFQNVLSSPSLESESKPHQTLKGNSVSSDDSDESNVSDSLEEPTMDSLISPSPLVSWHANCTIQRGRQMFMLTPLPISKKLSSKFREPSKTEFNELASTSDVGTSTFFTFSRNMNDLLDSVVVKPTPAKPAPSLANEEANIQEPKRDNSILVMMTPRFKMSPPKSCVLLEPISEIHRLGDIKSRKSTPFPIGIHYSDSEDSESRSSGNDASQGLALKSKELKETQKIPKPEVGKRTIEASPCWLTSPPKSCVLLEPHDEKSMDKENADNESSIQISDSVLSHQITKLKDEARIEKTPMWCEPQSTFRTGKRPGENTLKKELWIKFEEASSYGFQPKLQTVEKETPKGFLDLLEEASCDEKF</sequence>
<feature type="compositionally biased region" description="Low complexity" evidence="1">
    <location>
        <begin position="7"/>
        <end position="27"/>
    </location>
</feature>
<evidence type="ECO:0000313" key="2">
    <source>
        <dbReference type="EMBL" id="MED6158612.1"/>
    </source>
</evidence>
<dbReference type="PANTHER" id="PTHR37238">
    <property type="entry name" value="OS05G0532500 PROTEIN"/>
    <property type="match status" value="1"/>
</dbReference>
<dbReference type="PANTHER" id="PTHR37238:SF1">
    <property type="entry name" value="OS05G0532500 PROTEIN"/>
    <property type="match status" value="1"/>
</dbReference>
<organism evidence="2 3">
    <name type="scientific">Stylosanthes scabra</name>
    <dbReference type="NCBI Taxonomy" id="79078"/>
    <lineage>
        <taxon>Eukaryota</taxon>
        <taxon>Viridiplantae</taxon>
        <taxon>Streptophyta</taxon>
        <taxon>Embryophyta</taxon>
        <taxon>Tracheophyta</taxon>
        <taxon>Spermatophyta</taxon>
        <taxon>Magnoliopsida</taxon>
        <taxon>eudicotyledons</taxon>
        <taxon>Gunneridae</taxon>
        <taxon>Pentapetalae</taxon>
        <taxon>rosids</taxon>
        <taxon>fabids</taxon>
        <taxon>Fabales</taxon>
        <taxon>Fabaceae</taxon>
        <taxon>Papilionoideae</taxon>
        <taxon>50 kb inversion clade</taxon>
        <taxon>dalbergioids sensu lato</taxon>
        <taxon>Dalbergieae</taxon>
        <taxon>Pterocarpus clade</taxon>
        <taxon>Stylosanthes</taxon>
    </lineage>
</organism>